<comment type="caution">
    <text evidence="2">The sequence shown here is derived from an EMBL/GenBank/DDBJ whole genome shotgun (WGS) entry which is preliminary data.</text>
</comment>
<feature type="domain" description="PRC-barrel" evidence="1">
    <location>
        <begin position="2"/>
        <end position="76"/>
    </location>
</feature>
<dbReference type="InterPro" id="IPR027275">
    <property type="entry name" value="PRC-brl_dom"/>
</dbReference>
<dbReference type="EMBL" id="ABVQ01000035">
    <property type="protein sequence ID" value="EEC57754.1"/>
    <property type="molecule type" value="Genomic_DNA"/>
</dbReference>
<organism evidence="2 3">
    <name type="scientific">[Bacteroides] pectinophilus ATCC 43243</name>
    <dbReference type="NCBI Taxonomy" id="483218"/>
    <lineage>
        <taxon>Bacteria</taxon>
        <taxon>Bacillati</taxon>
        <taxon>Bacillota</taxon>
        <taxon>Clostridia</taxon>
        <taxon>Eubacteriales</taxon>
    </lineage>
</organism>
<dbReference type="Proteomes" id="UP000003136">
    <property type="component" value="Unassembled WGS sequence"/>
</dbReference>
<dbReference type="InterPro" id="IPR014238">
    <property type="entry name" value="Spore_YlmC/YmxH"/>
</dbReference>
<evidence type="ECO:0000313" key="3">
    <source>
        <dbReference type="Proteomes" id="UP000003136"/>
    </source>
</evidence>
<dbReference type="PANTHER" id="PTHR40061:SF1">
    <property type="entry name" value="SPORULATION PROTEIN YLMC-RELATED"/>
    <property type="match status" value="1"/>
</dbReference>
<gene>
    <name evidence="2" type="ORF">BACPEC_00738</name>
</gene>
<dbReference type="Gene3D" id="2.30.30.240">
    <property type="entry name" value="PRC-barrel domain"/>
    <property type="match status" value="1"/>
</dbReference>
<keyword evidence="3" id="KW-1185">Reference proteome</keyword>
<dbReference type="HOGENOM" id="CLU_161336_0_1_9"/>
<dbReference type="eggNOG" id="COG1873">
    <property type="taxonomic scope" value="Bacteria"/>
</dbReference>
<reference evidence="2 3" key="1">
    <citation type="submission" date="2008-11" db="EMBL/GenBank/DDBJ databases">
        <title>Draft genome sequence of Bacteroides pectinophilus (ATCC 43243).</title>
        <authorList>
            <person name="Sudarsanam P."/>
            <person name="Ley R."/>
            <person name="Guruge J."/>
            <person name="Turnbaugh P.J."/>
            <person name="Mahowald M."/>
            <person name="Liep D."/>
            <person name="Gordon J."/>
        </authorList>
    </citation>
    <scope>NUCLEOTIDE SEQUENCE [LARGE SCALE GENOMIC DNA]</scope>
    <source>
        <strain evidence="2 3">ATCC 43243</strain>
    </source>
</reference>
<sequence length="85" mass="9445">MRICELHDKEVVNVKDGCILGCVVDIDFDCKTGCICALIVPGPTRFCGLFGRDIEYIIPYKCVMNIGEDAILVDVVLEKVSFRCT</sequence>
<dbReference type="SUPFAM" id="SSF50346">
    <property type="entry name" value="PRC-barrel domain"/>
    <property type="match status" value="1"/>
</dbReference>
<dbReference type="InterPro" id="IPR011033">
    <property type="entry name" value="PRC_barrel-like_sf"/>
</dbReference>
<dbReference type="AlphaFoldDB" id="B7APY2"/>
<dbReference type="STRING" id="483218.BACPEC_00738"/>
<dbReference type="PANTHER" id="PTHR40061">
    <property type="entry name" value="SPORULATION PROTEIN YLMC-RELATED"/>
    <property type="match status" value="1"/>
</dbReference>
<dbReference type="Pfam" id="PF05239">
    <property type="entry name" value="PRC"/>
    <property type="match status" value="1"/>
</dbReference>
<protein>
    <recommendedName>
        <fullName evidence="1">PRC-barrel domain-containing protein</fullName>
    </recommendedName>
</protein>
<accession>B7APY2</accession>
<reference evidence="2 3" key="2">
    <citation type="submission" date="2008-11" db="EMBL/GenBank/DDBJ databases">
        <authorList>
            <person name="Fulton L."/>
            <person name="Clifton S."/>
            <person name="Fulton B."/>
            <person name="Xu J."/>
            <person name="Minx P."/>
            <person name="Pepin K.H."/>
            <person name="Johnson M."/>
            <person name="Bhonagiri V."/>
            <person name="Nash W.E."/>
            <person name="Mardis E.R."/>
            <person name="Wilson R.K."/>
        </authorList>
    </citation>
    <scope>NUCLEOTIDE SEQUENCE [LARGE SCALE GENOMIC DNA]</scope>
    <source>
        <strain evidence="2 3">ATCC 43243</strain>
    </source>
</reference>
<evidence type="ECO:0000259" key="1">
    <source>
        <dbReference type="Pfam" id="PF05239"/>
    </source>
</evidence>
<evidence type="ECO:0000313" key="2">
    <source>
        <dbReference type="EMBL" id="EEC57754.1"/>
    </source>
</evidence>
<dbReference type="NCBIfam" id="TIGR02888">
    <property type="entry name" value="spore_YlmC_YmxH"/>
    <property type="match status" value="1"/>
</dbReference>
<name>B7APY2_9FIRM</name>
<proteinExistence type="predicted"/>